<name>W6Y433_COCC2</name>
<dbReference type="PANTHER" id="PTHR24305">
    <property type="entry name" value="CYTOCHROME P450"/>
    <property type="match status" value="1"/>
</dbReference>
<dbReference type="PANTHER" id="PTHR24305:SF229">
    <property type="entry name" value="P450, PUTATIVE (EUROFUNG)-RELATED"/>
    <property type="match status" value="1"/>
</dbReference>
<evidence type="ECO:0000256" key="2">
    <source>
        <dbReference type="ARBA" id="ARBA00022723"/>
    </source>
</evidence>
<dbReference type="InterPro" id="IPR002401">
    <property type="entry name" value="Cyt_P450_E_grp-I"/>
</dbReference>
<evidence type="ECO:0008006" key="9">
    <source>
        <dbReference type="Google" id="ProtNLM"/>
    </source>
</evidence>
<dbReference type="InterPro" id="IPR017972">
    <property type="entry name" value="Cyt_P450_CS"/>
</dbReference>
<protein>
    <recommendedName>
        <fullName evidence="9">Cytochrome P450</fullName>
    </recommendedName>
</protein>
<keyword evidence="6" id="KW-1133">Transmembrane helix</keyword>
<evidence type="ECO:0000256" key="1">
    <source>
        <dbReference type="ARBA" id="ARBA00001971"/>
    </source>
</evidence>
<reference evidence="7 8" key="1">
    <citation type="journal article" date="2013" name="PLoS Genet.">
        <title>Comparative genome structure, secondary metabolite, and effector coding capacity across Cochliobolus pathogens.</title>
        <authorList>
            <person name="Condon B.J."/>
            <person name="Leng Y."/>
            <person name="Wu D."/>
            <person name="Bushley K.E."/>
            <person name="Ohm R.A."/>
            <person name="Otillar R."/>
            <person name="Martin J."/>
            <person name="Schackwitz W."/>
            <person name="Grimwood J."/>
            <person name="MohdZainudin N."/>
            <person name="Xue C."/>
            <person name="Wang R."/>
            <person name="Manning V.A."/>
            <person name="Dhillon B."/>
            <person name="Tu Z.J."/>
            <person name="Steffenson B.J."/>
            <person name="Salamov A."/>
            <person name="Sun H."/>
            <person name="Lowry S."/>
            <person name="LaButti K."/>
            <person name="Han J."/>
            <person name="Copeland A."/>
            <person name="Lindquist E."/>
            <person name="Barry K."/>
            <person name="Schmutz J."/>
            <person name="Baker S.E."/>
            <person name="Ciuffetti L.M."/>
            <person name="Grigoriev I.V."/>
            <person name="Zhong S."/>
            <person name="Turgeon B.G."/>
        </authorList>
    </citation>
    <scope>NUCLEOTIDE SEQUENCE [LARGE SCALE GENOMIC DNA]</scope>
    <source>
        <strain evidence="7 8">26-R-13</strain>
    </source>
</reference>
<dbReference type="Gene3D" id="1.10.630.10">
    <property type="entry name" value="Cytochrome P450"/>
    <property type="match status" value="2"/>
</dbReference>
<proteinExistence type="inferred from homology"/>
<keyword evidence="5" id="KW-0560">Oxidoreductase</keyword>
<dbReference type="OrthoDB" id="3934656at2759"/>
<dbReference type="GO" id="GO:0004497">
    <property type="term" value="F:monooxygenase activity"/>
    <property type="evidence" value="ECO:0007669"/>
    <property type="project" value="UniProtKB-KW"/>
</dbReference>
<dbReference type="RefSeq" id="XP_007711273.1">
    <property type="nucleotide sequence ID" value="XM_007713083.1"/>
</dbReference>
<dbReference type="PROSITE" id="PS00086">
    <property type="entry name" value="CYTOCHROME_P450"/>
    <property type="match status" value="1"/>
</dbReference>
<dbReference type="eggNOG" id="KOG0159">
    <property type="taxonomic scope" value="Eukaryota"/>
</dbReference>
<dbReference type="SUPFAM" id="SSF48264">
    <property type="entry name" value="Cytochrome P450"/>
    <property type="match status" value="1"/>
</dbReference>
<dbReference type="GO" id="GO:0016705">
    <property type="term" value="F:oxidoreductase activity, acting on paired donors, with incorporation or reduction of molecular oxygen"/>
    <property type="evidence" value="ECO:0007669"/>
    <property type="project" value="InterPro"/>
</dbReference>
<comment type="similarity">
    <text evidence="5">Belongs to the cytochrome P450 family.</text>
</comment>
<evidence type="ECO:0000313" key="7">
    <source>
        <dbReference type="EMBL" id="EUC34472.1"/>
    </source>
</evidence>
<feature type="transmembrane region" description="Helical" evidence="6">
    <location>
        <begin position="12"/>
        <end position="35"/>
    </location>
</feature>
<sequence length="434" mass="48982">MANIPAFGIPPYGLSFFGAFVAYWVIWIIYCRTLYPLARVPVYRMLRGDLEVAQNKLHKKYRPLICIAPEEVSCADASVISLIYSSHSPLPKTDCENADLFSETNEEKHTKRRKIVSSAYQMSSVLRNEPAIDECITLFTKQVRELAVKKEVINLGEWINFYPHDVLGPVLFSRRFGYLETGGDVGSFLNALDKAVPFIYVIAAASNYIRKALMFLSIFIPGTLGHLQAIQATTYAAKQQTQLRMERSTQEKDSRPDILSQLLHISRKLNQKNHLPSAPVSYNETVKHLPYIGACIKEALRLFPTVGFSLPRVAPPQGIVLRGQNIPSGYVVGVNPHTIQFNTEVFGDDAEEFRPERWLESQARNFEMEKNLLSFGAGTRTCVGKNIALAEMYKFIPEALRNFDIYMAHDGPLKTWNAGFIRQNGLITRIAEQA</sequence>
<accession>W6Y433</accession>
<dbReference type="GeneID" id="19148146"/>
<dbReference type="InterPro" id="IPR001128">
    <property type="entry name" value="Cyt_P450"/>
</dbReference>
<dbReference type="KEGG" id="bze:COCCADRAFT_35924"/>
<dbReference type="Proteomes" id="UP000053841">
    <property type="component" value="Unassembled WGS sequence"/>
</dbReference>
<keyword evidence="6" id="KW-0812">Transmembrane</keyword>
<keyword evidence="4 5" id="KW-0349">Heme</keyword>
<dbReference type="Pfam" id="PF00067">
    <property type="entry name" value="p450"/>
    <property type="match status" value="2"/>
</dbReference>
<dbReference type="PRINTS" id="PR00463">
    <property type="entry name" value="EP450I"/>
</dbReference>
<dbReference type="HOGENOM" id="CLU_001570_14_0_1"/>
<evidence type="ECO:0000313" key="8">
    <source>
        <dbReference type="Proteomes" id="UP000053841"/>
    </source>
</evidence>
<keyword evidence="6" id="KW-0472">Membrane</keyword>
<keyword evidence="5" id="KW-0503">Monooxygenase</keyword>
<dbReference type="AlphaFoldDB" id="W6Y433"/>
<dbReference type="PRINTS" id="PR00385">
    <property type="entry name" value="P450"/>
</dbReference>
<dbReference type="STRING" id="930089.W6Y433"/>
<dbReference type="GO" id="GO:0005506">
    <property type="term" value="F:iron ion binding"/>
    <property type="evidence" value="ECO:0007669"/>
    <property type="project" value="InterPro"/>
</dbReference>
<evidence type="ECO:0000256" key="3">
    <source>
        <dbReference type="ARBA" id="ARBA00023004"/>
    </source>
</evidence>
<keyword evidence="2 4" id="KW-0479">Metal-binding</keyword>
<keyword evidence="3 4" id="KW-0408">Iron</keyword>
<dbReference type="InterPro" id="IPR050121">
    <property type="entry name" value="Cytochrome_P450_monoxygenase"/>
</dbReference>
<gene>
    <name evidence="7" type="ORF">COCCADRAFT_35924</name>
</gene>
<evidence type="ECO:0000256" key="5">
    <source>
        <dbReference type="RuleBase" id="RU000461"/>
    </source>
</evidence>
<evidence type="ECO:0000256" key="6">
    <source>
        <dbReference type="SAM" id="Phobius"/>
    </source>
</evidence>
<evidence type="ECO:0000256" key="4">
    <source>
        <dbReference type="PIRSR" id="PIRSR602401-1"/>
    </source>
</evidence>
<feature type="binding site" description="axial binding residue" evidence="4">
    <location>
        <position position="382"/>
    </location>
    <ligand>
        <name>heme</name>
        <dbReference type="ChEBI" id="CHEBI:30413"/>
    </ligand>
    <ligandPart>
        <name>Fe</name>
        <dbReference type="ChEBI" id="CHEBI:18248"/>
    </ligandPart>
</feature>
<dbReference type="EMBL" id="KI964591">
    <property type="protein sequence ID" value="EUC34472.1"/>
    <property type="molecule type" value="Genomic_DNA"/>
</dbReference>
<keyword evidence="8" id="KW-1185">Reference proteome</keyword>
<organism evidence="7 8">
    <name type="scientific">Cochliobolus carbonum (strain 26-R-13)</name>
    <name type="common">Maize leaf spot fungus</name>
    <name type="synonym">Bipolaris zeicola</name>
    <dbReference type="NCBI Taxonomy" id="930089"/>
    <lineage>
        <taxon>Eukaryota</taxon>
        <taxon>Fungi</taxon>
        <taxon>Dikarya</taxon>
        <taxon>Ascomycota</taxon>
        <taxon>Pezizomycotina</taxon>
        <taxon>Dothideomycetes</taxon>
        <taxon>Pleosporomycetidae</taxon>
        <taxon>Pleosporales</taxon>
        <taxon>Pleosporineae</taxon>
        <taxon>Pleosporaceae</taxon>
        <taxon>Bipolaris</taxon>
    </lineage>
</organism>
<dbReference type="InterPro" id="IPR036396">
    <property type="entry name" value="Cyt_P450_sf"/>
</dbReference>
<comment type="cofactor">
    <cofactor evidence="1 4">
        <name>heme</name>
        <dbReference type="ChEBI" id="CHEBI:30413"/>
    </cofactor>
</comment>
<dbReference type="GO" id="GO:0020037">
    <property type="term" value="F:heme binding"/>
    <property type="evidence" value="ECO:0007669"/>
    <property type="project" value="InterPro"/>
</dbReference>